<evidence type="ECO:0000256" key="3">
    <source>
        <dbReference type="ARBA" id="ARBA00023163"/>
    </source>
</evidence>
<feature type="DNA-binding region" description="H-T-H motif" evidence="4">
    <location>
        <begin position="39"/>
        <end position="58"/>
    </location>
</feature>
<protein>
    <submittedName>
        <fullName evidence="6">Transcriptional regulator, TetR family</fullName>
    </submittedName>
</protein>
<dbReference type="InterPro" id="IPR036271">
    <property type="entry name" value="Tet_transcr_reg_TetR-rel_C_sf"/>
</dbReference>
<keyword evidence="3" id="KW-0804">Transcription</keyword>
<dbReference type="Proteomes" id="UP000219494">
    <property type="component" value="Unassembled WGS sequence"/>
</dbReference>
<keyword evidence="1" id="KW-0805">Transcription regulation</keyword>
<dbReference type="OrthoDB" id="9808189at2"/>
<dbReference type="GO" id="GO:0000976">
    <property type="term" value="F:transcription cis-regulatory region binding"/>
    <property type="evidence" value="ECO:0007669"/>
    <property type="project" value="TreeGrafter"/>
</dbReference>
<dbReference type="AlphaFoldDB" id="A0A285QZL8"/>
<dbReference type="SUPFAM" id="SSF48498">
    <property type="entry name" value="Tetracyclin repressor-like, C-terminal domain"/>
    <property type="match status" value="1"/>
</dbReference>
<dbReference type="EMBL" id="OBMI01000002">
    <property type="protein sequence ID" value="SOB87301.1"/>
    <property type="molecule type" value="Genomic_DNA"/>
</dbReference>
<sequence>MTWMDACVDVPLSKAEIRRVKLVDAARKLFIANGFHATGMAQIAKESGIAVGQIYRDFASKEDIVAALVEADCARVLEFDELDTAIVAGDRERVRAWLHGFIEPEDSLEDARLFAEIVAESSRNHRIAAIFTNMLDGLRMRLKGSLALLAPGDKTAAERELMSDTLTTLSIGLLHYRLLRPDLQVKPLISALHDLIDREVDRLAALTEQG</sequence>
<dbReference type="PRINTS" id="PR00455">
    <property type="entry name" value="HTHTETR"/>
</dbReference>
<proteinExistence type="predicted"/>
<evidence type="ECO:0000256" key="2">
    <source>
        <dbReference type="ARBA" id="ARBA00023125"/>
    </source>
</evidence>
<name>A0A285QZL8_9SPHN</name>
<dbReference type="SUPFAM" id="SSF46689">
    <property type="entry name" value="Homeodomain-like"/>
    <property type="match status" value="1"/>
</dbReference>
<dbReference type="Gene3D" id="1.10.357.10">
    <property type="entry name" value="Tetracycline Repressor, domain 2"/>
    <property type="match status" value="1"/>
</dbReference>
<reference evidence="6 7" key="1">
    <citation type="submission" date="2017-07" db="EMBL/GenBank/DDBJ databases">
        <authorList>
            <person name="Sun Z.S."/>
            <person name="Albrecht U."/>
            <person name="Echele G."/>
            <person name="Lee C.C."/>
        </authorList>
    </citation>
    <scope>NUCLEOTIDE SEQUENCE [LARGE SCALE GENOMIC DNA]</scope>
    <source>
        <strain evidence="6 7">CGMCC 1.12672</strain>
    </source>
</reference>
<gene>
    <name evidence="6" type="ORF">SAMN06297144_2429</name>
</gene>
<organism evidence="6 7">
    <name type="scientific">Sphingomonas guangdongensis</name>
    <dbReference type="NCBI Taxonomy" id="1141890"/>
    <lineage>
        <taxon>Bacteria</taxon>
        <taxon>Pseudomonadati</taxon>
        <taxon>Pseudomonadota</taxon>
        <taxon>Alphaproteobacteria</taxon>
        <taxon>Sphingomonadales</taxon>
        <taxon>Sphingomonadaceae</taxon>
        <taxon>Sphingomonas</taxon>
    </lineage>
</organism>
<evidence type="ECO:0000313" key="7">
    <source>
        <dbReference type="Proteomes" id="UP000219494"/>
    </source>
</evidence>
<evidence type="ECO:0000259" key="5">
    <source>
        <dbReference type="PROSITE" id="PS50977"/>
    </source>
</evidence>
<dbReference type="PANTHER" id="PTHR30055:SF234">
    <property type="entry name" value="HTH-TYPE TRANSCRIPTIONAL REGULATOR BETI"/>
    <property type="match status" value="1"/>
</dbReference>
<dbReference type="Pfam" id="PF00440">
    <property type="entry name" value="TetR_N"/>
    <property type="match status" value="1"/>
</dbReference>
<evidence type="ECO:0000256" key="1">
    <source>
        <dbReference type="ARBA" id="ARBA00023015"/>
    </source>
</evidence>
<dbReference type="PROSITE" id="PS50977">
    <property type="entry name" value="HTH_TETR_2"/>
    <property type="match status" value="1"/>
</dbReference>
<dbReference type="GO" id="GO:0003700">
    <property type="term" value="F:DNA-binding transcription factor activity"/>
    <property type="evidence" value="ECO:0007669"/>
    <property type="project" value="TreeGrafter"/>
</dbReference>
<accession>A0A285QZL8</accession>
<dbReference type="RefSeq" id="WP_097064205.1">
    <property type="nucleotide sequence ID" value="NZ_OBMI01000002.1"/>
</dbReference>
<evidence type="ECO:0000313" key="6">
    <source>
        <dbReference type="EMBL" id="SOB87301.1"/>
    </source>
</evidence>
<evidence type="ECO:0000256" key="4">
    <source>
        <dbReference type="PROSITE-ProRule" id="PRU00335"/>
    </source>
</evidence>
<feature type="domain" description="HTH tetR-type" evidence="5">
    <location>
        <begin position="16"/>
        <end position="76"/>
    </location>
</feature>
<dbReference type="InterPro" id="IPR009057">
    <property type="entry name" value="Homeodomain-like_sf"/>
</dbReference>
<keyword evidence="7" id="KW-1185">Reference proteome</keyword>
<dbReference type="PANTHER" id="PTHR30055">
    <property type="entry name" value="HTH-TYPE TRANSCRIPTIONAL REGULATOR RUTR"/>
    <property type="match status" value="1"/>
</dbReference>
<keyword evidence="2 4" id="KW-0238">DNA-binding</keyword>
<dbReference type="InterPro" id="IPR050109">
    <property type="entry name" value="HTH-type_TetR-like_transc_reg"/>
</dbReference>
<dbReference type="InterPro" id="IPR001647">
    <property type="entry name" value="HTH_TetR"/>
</dbReference>